<feature type="compositionally biased region" description="Acidic residues" evidence="1">
    <location>
        <begin position="367"/>
        <end position="380"/>
    </location>
</feature>
<dbReference type="AlphaFoldDB" id="A0A382L7C1"/>
<feature type="region of interest" description="Disordered" evidence="1">
    <location>
        <begin position="352"/>
        <end position="380"/>
    </location>
</feature>
<dbReference type="InterPro" id="IPR013783">
    <property type="entry name" value="Ig-like_fold"/>
</dbReference>
<dbReference type="Gene3D" id="2.60.40.10">
    <property type="entry name" value="Immunoglobulins"/>
    <property type="match status" value="1"/>
</dbReference>
<reference evidence="2" key="1">
    <citation type="submission" date="2018-05" db="EMBL/GenBank/DDBJ databases">
        <authorList>
            <person name="Lanie J.A."/>
            <person name="Ng W.-L."/>
            <person name="Kazmierczak K.M."/>
            <person name="Andrzejewski T.M."/>
            <person name="Davidsen T.M."/>
            <person name="Wayne K.J."/>
            <person name="Tettelin H."/>
            <person name="Glass J.I."/>
            <person name="Rusch D."/>
            <person name="Podicherti R."/>
            <person name="Tsui H.-C.T."/>
            <person name="Winkler M.E."/>
        </authorList>
    </citation>
    <scope>NUCLEOTIDE SEQUENCE</scope>
</reference>
<dbReference type="GO" id="GO:0005509">
    <property type="term" value="F:calcium ion binding"/>
    <property type="evidence" value="ECO:0007669"/>
    <property type="project" value="InterPro"/>
</dbReference>
<name>A0A382L7C1_9ZZZZ</name>
<evidence type="ECO:0000313" key="2">
    <source>
        <dbReference type="EMBL" id="SVC31132.1"/>
    </source>
</evidence>
<dbReference type="Gene3D" id="4.10.1080.10">
    <property type="entry name" value="TSP type-3 repeat"/>
    <property type="match status" value="1"/>
</dbReference>
<organism evidence="2">
    <name type="scientific">marine metagenome</name>
    <dbReference type="NCBI Taxonomy" id="408172"/>
    <lineage>
        <taxon>unclassified sequences</taxon>
        <taxon>metagenomes</taxon>
        <taxon>ecological metagenomes</taxon>
    </lineage>
</organism>
<evidence type="ECO:0000256" key="1">
    <source>
        <dbReference type="SAM" id="MobiDB-lite"/>
    </source>
</evidence>
<dbReference type="InterPro" id="IPR028974">
    <property type="entry name" value="TSP_type-3_rpt"/>
</dbReference>
<dbReference type="EMBL" id="UINC01084460">
    <property type="protein sequence ID" value="SVC31132.1"/>
    <property type="molecule type" value="Genomic_DNA"/>
</dbReference>
<accession>A0A382L7C1</accession>
<protein>
    <submittedName>
        <fullName evidence="2">Uncharacterized protein</fullName>
    </submittedName>
</protein>
<sequence length="407" mass="42093">NDGDMSCNVYDNWPDCSDEGTDPYDECGDCNGINVCQTITGLSAIGGLNEVMLQWDYNPNAASYNIFRDGELACTVPGTMPYYLDDGTCGDEAGWGLGYDTEYCYTVAANGPSSNDACATTLPQLQAFLDLDVSLANAEIAALYSPFGDLTGDGVADGVIMVNMVNFFAVNGYQFSFSMNPDIVAAIAAVDGTYLMSGGAAGLTAHMGAPGSSGIVMGFDYDGESSIPAGYPGDGGAGGNLLAVIVLNSQYSGSGDEVGITISDFIVSAINPFTGASVTLNACDADLDPTNGCFDTDTFSTPTADCADIPAGSAVIDDCSDCVEGSTGNSYNYNDTDSDGICNDAAANDENDNCPDTPNTDQANNDGDADGDLCDADDDNDGCTDDIDDLQFEWNGDFDNDGTPDDC</sequence>
<proteinExistence type="predicted"/>
<feature type="non-terminal residue" evidence="2">
    <location>
        <position position="1"/>
    </location>
</feature>
<gene>
    <name evidence="2" type="ORF">METZ01_LOCUS283986</name>
</gene>
<feature type="non-terminal residue" evidence="2">
    <location>
        <position position="407"/>
    </location>
</feature>